<reference evidence="2" key="1">
    <citation type="submission" date="2022-11" db="UniProtKB">
        <authorList>
            <consortium name="WormBaseParasite"/>
        </authorList>
    </citation>
    <scope>IDENTIFICATION</scope>
</reference>
<dbReference type="WBParaSite" id="ES5_v2.g8270.t1">
    <property type="protein sequence ID" value="ES5_v2.g8270.t1"/>
    <property type="gene ID" value="ES5_v2.g8270"/>
</dbReference>
<dbReference type="Proteomes" id="UP000887579">
    <property type="component" value="Unplaced"/>
</dbReference>
<accession>A0AC34GU45</accession>
<evidence type="ECO:0000313" key="1">
    <source>
        <dbReference type="Proteomes" id="UP000887579"/>
    </source>
</evidence>
<proteinExistence type="predicted"/>
<organism evidence="1 2">
    <name type="scientific">Panagrolaimus sp. ES5</name>
    <dbReference type="NCBI Taxonomy" id="591445"/>
    <lineage>
        <taxon>Eukaryota</taxon>
        <taxon>Metazoa</taxon>
        <taxon>Ecdysozoa</taxon>
        <taxon>Nematoda</taxon>
        <taxon>Chromadorea</taxon>
        <taxon>Rhabditida</taxon>
        <taxon>Tylenchina</taxon>
        <taxon>Panagrolaimomorpha</taxon>
        <taxon>Panagrolaimoidea</taxon>
        <taxon>Panagrolaimidae</taxon>
        <taxon>Panagrolaimus</taxon>
    </lineage>
</organism>
<evidence type="ECO:0000313" key="2">
    <source>
        <dbReference type="WBParaSite" id="ES5_v2.g8270.t1"/>
    </source>
</evidence>
<protein>
    <submittedName>
        <fullName evidence="2">U2 snRNP-associated SURP motif-containing protein</fullName>
    </submittedName>
</protein>
<sequence length="728" mass="85733">MQEKRQERKDEREKEMQQRGVSNDELSRLKTSIINPYLDDNYSEFSENLSTTNLYISFLPIDTTMEDLYDTFGSFGPLASARILYPRHEESRPYMFAFVAYMSRRDAERAQLAMNGAEINGSDIKVNWGKVPFYIPPVLKELALPEPQTGLPFNAKPRKQDLESFLAKYGSLPNFKQPLPTNPPQLQEDFKKMLRNAIVRVVIPTERTLLRLIHRTIEYLVREGTLFEAAIMSREIANPMFRFLFEQTQPTHAYYRWKLFSILQGDDPHNWRLERFRMFDEGSWWEPPPLSLFNEMPSTLYHTAYVPLKRGREEYSRKRHYDDESREYESQKSRKRRGALSENDRDFLEQLLRNLTPKRRHVAFAMCWCLRRARSAKEIVDCIIEALMIPETPLFKKLGRFYLLSDILANCEVQGPDIANFRVNIEPRLDAIFVEFNKIFKRIPTRINQTQFRSRIGSCIQLWSENNIYTKQSLIHYQNVFFGLSNEFEKSKKDGDSSAEDNDDEGKSKAGSDGRHSSNSDEYLEHIPRTKASMNFKAQDEWVTVDPRQEQPAPTFNKWEVDEYDHRRTDSWRPEHKVQQQPKKSNFKFAIQLGEIGRSEVVKASGKSSDEKRKILREIEEKVVLFQDELEERGDPFLAAKVDNYREELLQKADLTSFAESEVITLPPKVIPAAKPRQTNSSYESRERERYRGRSKSRERDSRRSRSRSRSRDNFDNSYRNGRGYSRY</sequence>
<name>A0AC34GU45_9BILA</name>